<organism evidence="1 2">
    <name type="scientific">Nonomuraea recticatena</name>
    <dbReference type="NCBI Taxonomy" id="46178"/>
    <lineage>
        <taxon>Bacteria</taxon>
        <taxon>Bacillati</taxon>
        <taxon>Actinomycetota</taxon>
        <taxon>Actinomycetes</taxon>
        <taxon>Streptosporangiales</taxon>
        <taxon>Streptosporangiaceae</taxon>
        <taxon>Nonomuraea</taxon>
    </lineage>
</organism>
<dbReference type="EMBL" id="BAAATE010000061">
    <property type="protein sequence ID" value="GAA2700506.1"/>
    <property type="molecule type" value="Genomic_DNA"/>
</dbReference>
<accession>A0ABN3TGN6</accession>
<protein>
    <submittedName>
        <fullName evidence="1">Uncharacterized protein</fullName>
    </submittedName>
</protein>
<evidence type="ECO:0000313" key="2">
    <source>
        <dbReference type="Proteomes" id="UP001501666"/>
    </source>
</evidence>
<evidence type="ECO:0000313" key="1">
    <source>
        <dbReference type="EMBL" id="GAA2700506.1"/>
    </source>
</evidence>
<comment type="caution">
    <text evidence="1">The sequence shown here is derived from an EMBL/GenBank/DDBJ whole genome shotgun (WGS) entry which is preliminary data.</text>
</comment>
<reference evidence="1 2" key="1">
    <citation type="journal article" date="2019" name="Int. J. Syst. Evol. Microbiol.">
        <title>The Global Catalogue of Microorganisms (GCM) 10K type strain sequencing project: providing services to taxonomists for standard genome sequencing and annotation.</title>
        <authorList>
            <consortium name="The Broad Institute Genomics Platform"/>
            <consortium name="The Broad Institute Genome Sequencing Center for Infectious Disease"/>
            <person name="Wu L."/>
            <person name="Ma J."/>
        </authorList>
    </citation>
    <scope>NUCLEOTIDE SEQUENCE [LARGE SCALE GENOMIC DNA]</scope>
    <source>
        <strain evidence="1 2">JCM 6835</strain>
    </source>
</reference>
<dbReference type="Proteomes" id="UP001501666">
    <property type="component" value="Unassembled WGS sequence"/>
</dbReference>
<proteinExistence type="predicted"/>
<sequence>MWLDVAGAESAGRQMAGGAEAYGAAVERLSHGFAVSGRWARTESWYRR</sequence>
<name>A0ABN3TGN6_9ACTN</name>
<keyword evidence="2" id="KW-1185">Reference proteome</keyword>
<gene>
    <name evidence="1" type="ORF">GCM10010412_097690</name>
</gene>